<comment type="caution">
    <text evidence="1">The sequence shown here is derived from an EMBL/GenBank/DDBJ whole genome shotgun (WGS) entry which is preliminary data.</text>
</comment>
<name>A0A9X1WF62_9VIBR</name>
<reference evidence="1" key="1">
    <citation type="submission" date="2021-11" db="EMBL/GenBank/DDBJ databases">
        <title>Vibrio ZSDE26 sp. nov. and Vibrio ZSDZ34 sp. nov., isolated from coastal seawater in Qingdao.</title>
        <authorList>
            <person name="Zhang P."/>
        </authorList>
    </citation>
    <scope>NUCLEOTIDE SEQUENCE</scope>
    <source>
        <strain evidence="1">ZSDZ34</strain>
    </source>
</reference>
<dbReference type="Proteomes" id="UP001139488">
    <property type="component" value="Unassembled WGS sequence"/>
</dbReference>
<proteinExistence type="predicted"/>
<keyword evidence="2" id="KW-1185">Reference proteome</keyword>
<dbReference type="InterPro" id="IPR009491">
    <property type="entry name" value="DUF1107"/>
</dbReference>
<dbReference type="RefSeq" id="WP_244358547.1">
    <property type="nucleotide sequence ID" value="NZ_JAJNNZ010000015.1"/>
</dbReference>
<dbReference type="EMBL" id="JAJNNZ010000015">
    <property type="protein sequence ID" value="MCJ2378305.1"/>
    <property type="molecule type" value="Genomic_DNA"/>
</dbReference>
<dbReference type="Gene3D" id="3.30.1910.10">
    <property type="entry name" value="so0334 like domain"/>
    <property type="match status" value="1"/>
</dbReference>
<evidence type="ECO:0000313" key="2">
    <source>
        <dbReference type="Proteomes" id="UP001139488"/>
    </source>
</evidence>
<evidence type="ECO:0000313" key="1">
    <source>
        <dbReference type="EMBL" id="MCJ2378305.1"/>
    </source>
</evidence>
<dbReference type="Pfam" id="PF06526">
    <property type="entry name" value="DUF1107"/>
    <property type="match status" value="1"/>
</dbReference>
<organism evidence="1 2">
    <name type="scientific">Vibrio gelatinilyticus</name>
    <dbReference type="NCBI Taxonomy" id="2893468"/>
    <lineage>
        <taxon>Bacteria</taxon>
        <taxon>Pseudomonadati</taxon>
        <taxon>Pseudomonadota</taxon>
        <taxon>Gammaproteobacteria</taxon>
        <taxon>Vibrionales</taxon>
        <taxon>Vibrionaceae</taxon>
        <taxon>Vibrio</taxon>
    </lineage>
</organism>
<gene>
    <name evidence="1" type="ORF">LNL84_15915</name>
</gene>
<dbReference type="AlphaFoldDB" id="A0A9X1WF62"/>
<accession>A0A9X1WF62</accession>
<protein>
    <submittedName>
        <fullName evidence="1">DUF1107 domain-containing protein</fullName>
    </submittedName>
</protein>
<sequence>MLREFSVYRPRQIAKFVKTLFKGQFIIAGIGVFSFDNGKVLLPEVDNKKHLSVFKEVNVAIATLAT</sequence>